<name>D4KC78_9FIRM</name>
<sequence>MKCNNYNYENFHYTSDSCLILMSEVRYKKNDFGEMVLVPEETKEEVVSSTFYTNYITAIPFFDDDFFGPHASCEAEWDRTPAGAVPTVITTINGAGDEKIVATFTFLSKSNLLNTAGWREKEIVKNAKYFHIEKADGADMIYFYTESDGDTSEGIFDTKRSIWRG</sequence>
<accession>D4KC78</accession>
<evidence type="ECO:0000313" key="2">
    <source>
        <dbReference type="Proteomes" id="UP000007059"/>
    </source>
</evidence>
<dbReference type="EMBL" id="FP929046">
    <property type="protein sequence ID" value="CBL02441.1"/>
    <property type="molecule type" value="Genomic_DNA"/>
</dbReference>
<protein>
    <submittedName>
        <fullName evidence="1">Uncharacterized protein</fullName>
    </submittedName>
</protein>
<evidence type="ECO:0000313" key="1">
    <source>
        <dbReference type="EMBL" id="CBL02441.1"/>
    </source>
</evidence>
<dbReference type="Proteomes" id="UP000007059">
    <property type="component" value="Chromosome"/>
</dbReference>
<dbReference type="HOGENOM" id="CLU_1608390_0_0_9"/>
<dbReference type="KEGG" id="fpa:FPR_22600"/>
<reference evidence="1 2" key="1">
    <citation type="submission" date="2010-03" db="EMBL/GenBank/DDBJ databases">
        <title>The genome sequence of Faecalibacterium prausnitzii SL3/3.</title>
        <authorList>
            <consortium name="metaHIT consortium -- http://www.metahit.eu/"/>
            <person name="Pajon A."/>
            <person name="Turner K."/>
            <person name="Parkhill J."/>
            <person name="Duncan S."/>
            <person name="Flint H."/>
        </authorList>
    </citation>
    <scope>NUCLEOTIDE SEQUENCE [LARGE SCALE GENOMIC DNA]</scope>
    <source>
        <strain evidence="1 2">SL3/3</strain>
    </source>
</reference>
<gene>
    <name evidence="1" type="ORF">FPR_22600</name>
</gene>
<dbReference type="RefSeq" id="WP_015537962.1">
    <property type="nucleotide sequence ID" value="NC_021020.1"/>
</dbReference>
<reference evidence="1 2" key="2">
    <citation type="submission" date="2010-03" db="EMBL/GenBank/DDBJ databases">
        <authorList>
            <person name="Pajon A."/>
        </authorList>
    </citation>
    <scope>NUCLEOTIDE SEQUENCE [LARGE SCALE GENOMIC DNA]</scope>
    <source>
        <strain evidence="1 2">SL3/3</strain>
    </source>
</reference>
<dbReference type="AlphaFoldDB" id="D4KC78"/>
<proteinExistence type="predicted"/>
<organism evidence="1 2">
    <name type="scientific">Faecalibacterium prausnitzii SL3/3</name>
    <dbReference type="NCBI Taxonomy" id="657322"/>
    <lineage>
        <taxon>Bacteria</taxon>
        <taxon>Bacillati</taxon>
        <taxon>Bacillota</taxon>
        <taxon>Clostridia</taxon>
        <taxon>Eubacteriales</taxon>
        <taxon>Oscillospiraceae</taxon>
        <taxon>Faecalibacterium</taxon>
    </lineage>
</organism>